<name>A0A1I4ZU06_9MICO</name>
<dbReference type="OrthoDB" id="5120092at2"/>
<reference evidence="3" key="1">
    <citation type="submission" date="2016-10" db="EMBL/GenBank/DDBJ databases">
        <authorList>
            <person name="Varghese N."/>
            <person name="Submissions S."/>
        </authorList>
    </citation>
    <scope>NUCLEOTIDE SEQUENCE [LARGE SCALE GENOMIC DNA]</scope>
    <source>
        <strain evidence="3">CGMCC 1.11101</strain>
    </source>
</reference>
<accession>A0A1I4ZU06</accession>
<proteinExistence type="predicted"/>
<keyword evidence="3" id="KW-1185">Reference proteome</keyword>
<dbReference type="AlphaFoldDB" id="A0A1I4ZU06"/>
<evidence type="ECO:0000256" key="1">
    <source>
        <dbReference type="SAM" id="Phobius"/>
    </source>
</evidence>
<sequence>MKMLRPHSIWTAVGVALFVAAGIFLGTGRFGAGVGLMVASAVCLGTAMTSHRRWIRKYGSD</sequence>
<gene>
    <name evidence="2" type="ORF">SAMN05216219_1069</name>
</gene>
<dbReference type="EMBL" id="FOVM01000002">
    <property type="protein sequence ID" value="SFN53668.1"/>
    <property type="molecule type" value="Genomic_DNA"/>
</dbReference>
<protein>
    <submittedName>
        <fullName evidence="2">Uncharacterized protein</fullName>
    </submittedName>
</protein>
<evidence type="ECO:0000313" key="3">
    <source>
        <dbReference type="Proteomes" id="UP000198867"/>
    </source>
</evidence>
<keyword evidence="1" id="KW-0812">Transmembrane</keyword>
<dbReference type="Proteomes" id="UP000198867">
    <property type="component" value="Unassembled WGS sequence"/>
</dbReference>
<dbReference type="RefSeq" id="WP_090709479.1">
    <property type="nucleotide sequence ID" value="NZ_FOVM01000002.1"/>
</dbReference>
<keyword evidence="1" id="KW-1133">Transmembrane helix</keyword>
<keyword evidence="1" id="KW-0472">Membrane</keyword>
<feature type="transmembrane region" description="Helical" evidence="1">
    <location>
        <begin position="30"/>
        <end position="48"/>
    </location>
</feature>
<organism evidence="2 3">
    <name type="scientific">Mycetocola miduiensis</name>
    <dbReference type="NCBI Taxonomy" id="995034"/>
    <lineage>
        <taxon>Bacteria</taxon>
        <taxon>Bacillati</taxon>
        <taxon>Actinomycetota</taxon>
        <taxon>Actinomycetes</taxon>
        <taxon>Micrococcales</taxon>
        <taxon>Microbacteriaceae</taxon>
        <taxon>Mycetocola</taxon>
    </lineage>
</organism>
<feature type="transmembrane region" description="Helical" evidence="1">
    <location>
        <begin position="7"/>
        <end position="24"/>
    </location>
</feature>
<evidence type="ECO:0000313" key="2">
    <source>
        <dbReference type="EMBL" id="SFN53668.1"/>
    </source>
</evidence>